<dbReference type="EMBL" id="JAPEVG010000338">
    <property type="protein sequence ID" value="KAJ8468420.1"/>
    <property type="molecule type" value="Genomic_DNA"/>
</dbReference>
<dbReference type="Gene3D" id="1.20.120.1630">
    <property type="match status" value="1"/>
</dbReference>
<dbReference type="Pfam" id="PF06966">
    <property type="entry name" value="DUF1295"/>
    <property type="match status" value="1"/>
</dbReference>
<dbReference type="PANTHER" id="PTHR32251">
    <property type="entry name" value="3-OXO-5-ALPHA-STEROID 4-DEHYDROGENASE"/>
    <property type="match status" value="1"/>
</dbReference>
<name>A0AAD7X9L3_9APHY</name>
<evidence type="ECO:0008006" key="4">
    <source>
        <dbReference type="Google" id="ProtNLM"/>
    </source>
</evidence>
<dbReference type="Gene3D" id="3.40.30.10">
    <property type="entry name" value="Glutaredoxin"/>
    <property type="match status" value="1"/>
</dbReference>
<dbReference type="SUPFAM" id="SSF52833">
    <property type="entry name" value="Thioredoxin-like"/>
    <property type="match status" value="1"/>
</dbReference>
<evidence type="ECO:0000313" key="3">
    <source>
        <dbReference type="Proteomes" id="UP001215151"/>
    </source>
</evidence>
<accession>A0AAD7X9L3</accession>
<evidence type="ECO:0000256" key="1">
    <source>
        <dbReference type="SAM" id="Phobius"/>
    </source>
</evidence>
<gene>
    <name evidence="2" type="ORF">ONZ51_g9644</name>
</gene>
<dbReference type="GO" id="GO:0016020">
    <property type="term" value="C:membrane"/>
    <property type="evidence" value="ECO:0007669"/>
    <property type="project" value="TreeGrafter"/>
</dbReference>
<dbReference type="InterPro" id="IPR010721">
    <property type="entry name" value="UstE-like"/>
</dbReference>
<feature type="transmembrane region" description="Helical" evidence="1">
    <location>
        <begin position="6"/>
        <end position="26"/>
    </location>
</feature>
<keyword evidence="1" id="KW-1133">Transmembrane helix</keyword>
<dbReference type="PROSITE" id="PS50244">
    <property type="entry name" value="S5A_REDUCTASE"/>
    <property type="match status" value="1"/>
</dbReference>
<comment type="caution">
    <text evidence="2">The sequence shown here is derived from an EMBL/GenBank/DDBJ whole genome shotgun (WGS) entry which is preliminary data.</text>
</comment>
<evidence type="ECO:0000313" key="2">
    <source>
        <dbReference type="EMBL" id="KAJ8468420.1"/>
    </source>
</evidence>
<feature type="transmembrane region" description="Helical" evidence="1">
    <location>
        <begin position="151"/>
        <end position="172"/>
    </location>
</feature>
<dbReference type="InterPro" id="IPR036249">
    <property type="entry name" value="Thioredoxin-like_sf"/>
</dbReference>
<dbReference type="AlphaFoldDB" id="A0AAD7X9L3"/>
<keyword evidence="3" id="KW-1185">Reference proteome</keyword>
<feature type="transmembrane region" description="Helical" evidence="1">
    <location>
        <begin position="79"/>
        <end position="98"/>
    </location>
</feature>
<keyword evidence="1" id="KW-0812">Transmembrane</keyword>
<feature type="transmembrane region" description="Helical" evidence="1">
    <location>
        <begin position="33"/>
        <end position="52"/>
    </location>
</feature>
<dbReference type="Proteomes" id="UP001215151">
    <property type="component" value="Unassembled WGS sequence"/>
</dbReference>
<protein>
    <recommendedName>
        <fullName evidence="4">Steroid 5-alpha reductase C-terminal domain-containing protein</fullName>
    </recommendedName>
</protein>
<organism evidence="2 3">
    <name type="scientific">Trametes cubensis</name>
    <dbReference type="NCBI Taxonomy" id="1111947"/>
    <lineage>
        <taxon>Eukaryota</taxon>
        <taxon>Fungi</taxon>
        <taxon>Dikarya</taxon>
        <taxon>Basidiomycota</taxon>
        <taxon>Agaricomycotina</taxon>
        <taxon>Agaricomycetes</taxon>
        <taxon>Polyporales</taxon>
        <taxon>Polyporaceae</taxon>
        <taxon>Trametes</taxon>
    </lineage>
</organism>
<feature type="transmembrane region" description="Helical" evidence="1">
    <location>
        <begin position="119"/>
        <end position="139"/>
    </location>
</feature>
<proteinExistence type="predicted"/>
<dbReference type="PANTHER" id="PTHR32251:SF17">
    <property type="entry name" value="STEROID 5-ALPHA REDUCTASE C-TERMINAL DOMAIN-CONTAINING PROTEIN"/>
    <property type="match status" value="1"/>
</dbReference>
<keyword evidence="1" id="KW-0472">Membrane</keyword>
<reference evidence="2" key="1">
    <citation type="submission" date="2022-11" db="EMBL/GenBank/DDBJ databases">
        <title>Genome Sequence of Cubamyces cubensis.</title>
        <authorList>
            <person name="Buettner E."/>
        </authorList>
    </citation>
    <scope>NUCLEOTIDE SEQUENCE</scope>
    <source>
        <strain evidence="2">MPL-01</strain>
    </source>
</reference>
<sequence length="635" mass="70970">MPLFSKLAPSIISAFGLQSALALIFVPQANEKFYDLGGSIGFISTTLVSLYYPHLKAKYWDRIPGRSLPRLLSLAPRQLFLNAAILAWSTRLGSFLFARALKAGGDSRFDEVKHQPAKFTAFWMAQATWVLAVGLPVYMVNTLPPANHARLGPLDFIGIALWAGSWLFEIVADHQKSAWRRAKENKEHDDKFITTGLWGISRHPNYVGEVGLWTGMWLVSGGSLRSPFFPKGAWLLAGLSPLLTWFLLTRVSGVPPLEAAGDKKFGNDPKWQEYKRTCNRSGLLALVPSLNVHVQVKACGSECYIHLVAFIHLTLKFPSPLRLSRRARSQYASSLKQGPCQFPQNLSLQPLTEFPSDNMASLGPETPAELAVKNDFQTHIWAVFQDLYEDKWDQGRWNASVARFRAAHDPAVVQRFWARAKLPAWDALEAQFRKGPPPFLRPGWQSPLLGKRVDLQWIDRGPFEHVKGSTEGWRNAKILIIEFWASRFPAAHAAATDDVPRGSVGVRTDPEIFSRLSRGAIHNRWCRPCLAVFRDLSGIARSHPEIKIITFNSEGIFTNAPIDAAAVKRFVARRDDMDYPVFIDTHRVAVNSIFQPGQNLSIPLAFIITPKDGVVRWVGNPEDMAAPLDMALKAA</sequence>